<sequence length="271" mass="30440">MAKRFRSFLSSAGRNWAGPTRHVVRGPTTAPTWKRLGNDKAATKTDNRRTPCQRSFRLEPLPLACVGLRRSGRLSAACGAGFQVAYGKGFPYATRLRDSQRNIHSGNHDCAGMHAHCAETSRWALPCFFHMFRHLRHHKATGNKQRVSRTFTIMVSERGLREYRELNKYNIGLATDTTQSAFKQHSDNISATHSATCENDLFTPFYIPDGNQGKPILLQAPFQNTIVYETSLSKQQPHVATLDTGIFPSPVYTSTPILSQVHFSRSFALHH</sequence>
<evidence type="ECO:0000313" key="3">
    <source>
        <dbReference type="Proteomes" id="UP000077248"/>
    </source>
</evidence>
<evidence type="ECO:0000256" key="1">
    <source>
        <dbReference type="SAM" id="MobiDB-lite"/>
    </source>
</evidence>
<keyword evidence="3" id="KW-1185">Reference proteome</keyword>
<accession>A0A177DXE1</accession>
<dbReference type="AlphaFoldDB" id="A0A177DXE1"/>
<feature type="compositionally biased region" description="Basic and acidic residues" evidence="1">
    <location>
        <begin position="36"/>
        <end position="49"/>
    </location>
</feature>
<organism evidence="2 3">
    <name type="scientific">Alternaria alternata</name>
    <name type="common">Alternaria rot fungus</name>
    <name type="synonym">Torula alternata</name>
    <dbReference type="NCBI Taxonomy" id="5599"/>
    <lineage>
        <taxon>Eukaryota</taxon>
        <taxon>Fungi</taxon>
        <taxon>Dikarya</taxon>
        <taxon>Ascomycota</taxon>
        <taxon>Pezizomycotina</taxon>
        <taxon>Dothideomycetes</taxon>
        <taxon>Pleosporomycetidae</taxon>
        <taxon>Pleosporales</taxon>
        <taxon>Pleosporineae</taxon>
        <taxon>Pleosporaceae</taxon>
        <taxon>Alternaria</taxon>
        <taxon>Alternaria sect. Alternaria</taxon>
        <taxon>Alternaria alternata complex</taxon>
    </lineage>
</organism>
<dbReference type="VEuPathDB" id="FungiDB:CC77DRAFT_1081369"/>
<dbReference type="EMBL" id="KV441471">
    <property type="protein sequence ID" value="OAG24384.1"/>
    <property type="molecule type" value="Genomic_DNA"/>
</dbReference>
<dbReference type="GeneID" id="29114926"/>
<dbReference type="RefSeq" id="XP_018389805.1">
    <property type="nucleotide sequence ID" value="XM_018529332.1"/>
</dbReference>
<evidence type="ECO:0000313" key="2">
    <source>
        <dbReference type="EMBL" id="OAG24384.1"/>
    </source>
</evidence>
<dbReference type="Proteomes" id="UP000077248">
    <property type="component" value="Unassembled WGS sequence"/>
</dbReference>
<dbReference type="KEGG" id="aalt:CC77DRAFT_1081369"/>
<proteinExistence type="predicted"/>
<feature type="region of interest" description="Disordered" evidence="1">
    <location>
        <begin position="16"/>
        <end position="49"/>
    </location>
</feature>
<reference evidence="2 3" key="1">
    <citation type="submission" date="2016-05" db="EMBL/GenBank/DDBJ databases">
        <title>Comparative analysis of secretome profiles of manganese(II)-oxidizing ascomycete fungi.</title>
        <authorList>
            <consortium name="DOE Joint Genome Institute"/>
            <person name="Zeiner C.A."/>
            <person name="Purvine S.O."/>
            <person name="Zink E.M."/>
            <person name="Wu S."/>
            <person name="Pasa-Tolic L."/>
            <person name="Chaput D.L."/>
            <person name="Haridas S."/>
            <person name="Grigoriev I.V."/>
            <person name="Santelli C.M."/>
            <person name="Hansel C.M."/>
        </authorList>
    </citation>
    <scope>NUCLEOTIDE SEQUENCE [LARGE SCALE GENOMIC DNA]</scope>
    <source>
        <strain evidence="2 3">SRC1lrK2f</strain>
    </source>
</reference>
<name>A0A177DXE1_ALTAL</name>
<protein>
    <submittedName>
        <fullName evidence="2">Uncharacterized protein</fullName>
    </submittedName>
</protein>
<gene>
    <name evidence="2" type="ORF">CC77DRAFT_1081369</name>
</gene>